<dbReference type="PROSITE" id="PS50262">
    <property type="entry name" value="G_PROTEIN_RECEP_F1_2"/>
    <property type="match status" value="1"/>
</dbReference>
<dbReference type="GO" id="GO:0008188">
    <property type="term" value="F:neuropeptide receptor activity"/>
    <property type="evidence" value="ECO:0007669"/>
    <property type="project" value="TreeGrafter"/>
</dbReference>
<comment type="similarity">
    <text evidence="2">Belongs to the G-protein coupled receptor 1 family.</text>
</comment>
<dbReference type="OrthoDB" id="5950040at2759"/>
<evidence type="ECO:0000256" key="3">
    <source>
        <dbReference type="ARBA" id="ARBA00022692"/>
    </source>
</evidence>
<dbReference type="Pfam" id="PF00001">
    <property type="entry name" value="7tm_1"/>
    <property type="match status" value="1"/>
</dbReference>
<evidence type="ECO:0000256" key="9">
    <source>
        <dbReference type="SAM" id="MobiDB-lite"/>
    </source>
</evidence>
<dbReference type="Proteomes" id="UP000691718">
    <property type="component" value="Unassembled WGS sequence"/>
</dbReference>
<keyword evidence="5" id="KW-0297">G-protein coupled receptor</keyword>
<sequence>MIAITVLYSLIGLRLKRSHSHRDNQHRQNFMRHVPTIEKIHRKNHQSTKRVIKMLVAVVVAFFVCWAPFHAQRLVAIYGTREDHLAKSPTLLCVYSTLTYISGIFYYMSTCINPFFYHIMSNKFRDAFKNSVTKWCCRIKDTPGNKRDFYTAMPFSQRTTSNGTKNSDKSLGNRSSNKTKCFEMSDKQTNTGEKQYCQVCDNCKKRLDTPFQEFELKNIGKQSTQLDTHNLEE</sequence>
<protein>
    <submittedName>
        <fullName evidence="12">(apollo) hypothetical protein</fullName>
    </submittedName>
</protein>
<comment type="subcellular location">
    <subcellularLocation>
        <location evidence="1">Membrane</location>
        <topology evidence="1">Multi-pass membrane protein</topology>
    </subcellularLocation>
</comment>
<feature type="transmembrane region" description="Helical" evidence="10">
    <location>
        <begin position="51"/>
        <end position="69"/>
    </location>
</feature>
<gene>
    <name evidence="12" type="ORF">PAPOLLO_LOCUS8447</name>
</gene>
<feature type="domain" description="G-protein coupled receptors family 1 profile" evidence="11">
    <location>
        <begin position="1"/>
        <end position="117"/>
    </location>
</feature>
<evidence type="ECO:0000256" key="6">
    <source>
        <dbReference type="ARBA" id="ARBA00023136"/>
    </source>
</evidence>
<evidence type="ECO:0000256" key="5">
    <source>
        <dbReference type="ARBA" id="ARBA00023040"/>
    </source>
</evidence>
<dbReference type="PANTHER" id="PTHR24243:SF208">
    <property type="entry name" value="PYROKININ-1 RECEPTOR"/>
    <property type="match status" value="1"/>
</dbReference>
<keyword evidence="4 10" id="KW-1133">Transmembrane helix</keyword>
<dbReference type="GO" id="GO:0005886">
    <property type="term" value="C:plasma membrane"/>
    <property type="evidence" value="ECO:0007669"/>
    <property type="project" value="TreeGrafter"/>
</dbReference>
<keyword evidence="13" id="KW-1185">Reference proteome</keyword>
<feature type="region of interest" description="Disordered" evidence="9">
    <location>
        <begin position="156"/>
        <end position="176"/>
    </location>
</feature>
<evidence type="ECO:0000256" key="7">
    <source>
        <dbReference type="ARBA" id="ARBA00023170"/>
    </source>
</evidence>
<keyword evidence="6 10" id="KW-0472">Membrane</keyword>
<dbReference type="AlphaFoldDB" id="A0A8S3WQ31"/>
<proteinExistence type="inferred from homology"/>
<dbReference type="PANTHER" id="PTHR24243">
    <property type="entry name" value="G-PROTEIN COUPLED RECEPTOR"/>
    <property type="match status" value="1"/>
</dbReference>
<dbReference type="EMBL" id="CAJQZP010000610">
    <property type="protein sequence ID" value="CAG4971578.1"/>
    <property type="molecule type" value="Genomic_DNA"/>
</dbReference>
<dbReference type="SUPFAM" id="SSF81321">
    <property type="entry name" value="Family A G protein-coupled receptor-like"/>
    <property type="match status" value="1"/>
</dbReference>
<reference evidence="12" key="1">
    <citation type="submission" date="2021-04" db="EMBL/GenBank/DDBJ databases">
        <authorList>
            <person name="Tunstrom K."/>
        </authorList>
    </citation>
    <scope>NUCLEOTIDE SEQUENCE</scope>
</reference>
<evidence type="ECO:0000256" key="4">
    <source>
        <dbReference type="ARBA" id="ARBA00022989"/>
    </source>
</evidence>
<dbReference type="InterPro" id="IPR017452">
    <property type="entry name" value="GPCR_Rhodpsn_7TM"/>
</dbReference>
<comment type="caution">
    <text evidence="12">The sequence shown here is derived from an EMBL/GenBank/DDBJ whole genome shotgun (WGS) entry which is preliminary data.</text>
</comment>
<evidence type="ECO:0000259" key="11">
    <source>
        <dbReference type="PROSITE" id="PS50262"/>
    </source>
</evidence>
<evidence type="ECO:0000256" key="2">
    <source>
        <dbReference type="ARBA" id="ARBA00010663"/>
    </source>
</evidence>
<evidence type="ECO:0000256" key="1">
    <source>
        <dbReference type="ARBA" id="ARBA00004141"/>
    </source>
</evidence>
<keyword evidence="7" id="KW-0675">Receptor</keyword>
<evidence type="ECO:0000313" key="13">
    <source>
        <dbReference type="Proteomes" id="UP000691718"/>
    </source>
</evidence>
<accession>A0A8S3WQ31</accession>
<dbReference type="InterPro" id="IPR000276">
    <property type="entry name" value="GPCR_Rhodpsn"/>
</dbReference>
<evidence type="ECO:0000313" key="12">
    <source>
        <dbReference type="EMBL" id="CAG4971578.1"/>
    </source>
</evidence>
<keyword evidence="8" id="KW-0807">Transducer</keyword>
<name>A0A8S3WQ31_PARAO</name>
<keyword evidence="3 10" id="KW-0812">Transmembrane</keyword>
<evidence type="ECO:0000256" key="8">
    <source>
        <dbReference type="ARBA" id="ARBA00023224"/>
    </source>
</evidence>
<feature type="transmembrane region" description="Helical" evidence="10">
    <location>
        <begin position="89"/>
        <end position="108"/>
    </location>
</feature>
<organism evidence="12 13">
    <name type="scientific">Parnassius apollo</name>
    <name type="common">Apollo butterfly</name>
    <name type="synonym">Papilio apollo</name>
    <dbReference type="NCBI Taxonomy" id="110799"/>
    <lineage>
        <taxon>Eukaryota</taxon>
        <taxon>Metazoa</taxon>
        <taxon>Ecdysozoa</taxon>
        <taxon>Arthropoda</taxon>
        <taxon>Hexapoda</taxon>
        <taxon>Insecta</taxon>
        <taxon>Pterygota</taxon>
        <taxon>Neoptera</taxon>
        <taxon>Endopterygota</taxon>
        <taxon>Lepidoptera</taxon>
        <taxon>Glossata</taxon>
        <taxon>Ditrysia</taxon>
        <taxon>Papilionoidea</taxon>
        <taxon>Papilionidae</taxon>
        <taxon>Parnassiinae</taxon>
        <taxon>Parnassini</taxon>
        <taxon>Parnassius</taxon>
        <taxon>Parnassius</taxon>
    </lineage>
</organism>
<evidence type="ECO:0000256" key="10">
    <source>
        <dbReference type="SAM" id="Phobius"/>
    </source>
</evidence>